<name>A0A397UI16_9GLOM</name>
<evidence type="ECO:0000256" key="1">
    <source>
        <dbReference type="SAM" id="Phobius"/>
    </source>
</evidence>
<evidence type="ECO:0000313" key="4">
    <source>
        <dbReference type="EMBL" id="RIB29982.1"/>
    </source>
</evidence>
<evidence type="ECO:0000313" key="5">
    <source>
        <dbReference type="Proteomes" id="UP000266673"/>
    </source>
</evidence>
<evidence type="ECO:0000313" key="2">
    <source>
        <dbReference type="EMBL" id="RIB08737.1"/>
    </source>
</evidence>
<feature type="transmembrane region" description="Helical" evidence="1">
    <location>
        <begin position="12"/>
        <end position="32"/>
    </location>
</feature>
<dbReference type="EMBL" id="QKWP01000025">
    <property type="protein sequence ID" value="RIB29982.1"/>
    <property type="molecule type" value="Genomic_DNA"/>
</dbReference>
<protein>
    <submittedName>
        <fullName evidence="2">Uncharacterized protein</fullName>
    </submittedName>
</protein>
<evidence type="ECO:0000313" key="3">
    <source>
        <dbReference type="EMBL" id="RIB20215.1"/>
    </source>
</evidence>
<gene>
    <name evidence="4" type="ORF">C2G38_2055383</name>
    <name evidence="3" type="ORF">C2G38_2081379</name>
    <name evidence="2" type="ORF">C2G38_2110394</name>
</gene>
<keyword evidence="5" id="KW-1185">Reference proteome</keyword>
<dbReference type="AlphaFoldDB" id="A0A397UI16"/>
<keyword evidence="1" id="KW-1133">Transmembrane helix</keyword>
<organism evidence="2 5">
    <name type="scientific">Gigaspora rosea</name>
    <dbReference type="NCBI Taxonomy" id="44941"/>
    <lineage>
        <taxon>Eukaryota</taxon>
        <taxon>Fungi</taxon>
        <taxon>Fungi incertae sedis</taxon>
        <taxon>Mucoromycota</taxon>
        <taxon>Glomeromycotina</taxon>
        <taxon>Glomeromycetes</taxon>
        <taxon>Diversisporales</taxon>
        <taxon>Gigasporaceae</taxon>
        <taxon>Gigaspora</taxon>
    </lineage>
</organism>
<dbReference type="EMBL" id="QKWP01000430">
    <property type="protein sequence ID" value="RIB20215.1"/>
    <property type="molecule type" value="Genomic_DNA"/>
</dbReference>
<proteinExistence type="predicted"/>
<reference evidence="2 5" key="1">
    <citation type="submission" date="2018-06" db="EMBL/GenBank/DDBJ databases">
        <title>Comparative genomics reveals the genomic features of Rhizophagus irregularis, R. cerebriforme, R. diaphanum and Gigaspora rosea, and their symbiotic lifestyle signature.</title>
        <authorList>
            <person name="Morin E."/>
            <person name="San Clemente H."/>
            <person name="Chen E.C.H."/>
            <person name="De La Providencia I."/>
            <person name="Hainaut M."/>
            <person name="Kuo A."/>
            <person name="Kohler A."/>
            <person name="Murat C."/>
            <person name="Tang N."/>
            <person name="Roy S."/>
            <person name="Loubradou J."/>
            <person name="Henrissat B."/>
            <person name="Grigoriev I.V."/>
            <person name="Corradi N."/>
            <person name="Roux C."/>
            <person name="Martin F.M."/>
        </authorList>
    </citation>
    <scope>NUCLEOTIDE SEQUENCE [LARGE SCALE GENOMIC DNA]</scope>
    <source>
        <strain evidence="2 5">DAOM 194757</strain>
    </source>
</reference>
<feature type="transmembrane region" description="Helical" evidence="1">
    <location>
        <begin position="52"/>
        <end position="73"/>
    </location>
</feature>
<keyword evidence="1" id="KW-0812">Transmembrane</keyword>
<keyword evidence="1" id="KW-0472">Membrane</keyword>
<accession>A0A397UI16</accession>
<comment type="caution">
    <text evidence="2">The sequence shown here is derived from an EMBL/GenBank/DDBJ whole genome shotgun (WGS) entry which is preliminary data.</text>
</comment>
<sequence length="82" mass="9906">MKINMTRLSNITININLFLFFPFYYELTSFVFRLIEFLIMSRLLCNSLYYRIFFISNIFIVTKHNISALLLLIKFNSPILRI</sequence>
<dbReference type="Proteomes" id="UP000266673">
    <property type="component" value="Unassembled WGS sequence"/>
</dbReference>
<dbReference type="EMBL" id="QKWP01001468">
    <property type="protein sequence ID" value="RIB08737.1"/>
    <property type="molecule type" value="Genomic_DNA"/>
</dbReference>